<evidence type="ECO:0000313" key="2">
    <source>
        <dbReference type="Proteomes" id="UP000789920"/>
    </source>
</evidence>
<reference evidence="1" key="1">
    <citation type="submission" date="2021-06" db="EMBL/GenBank/DDBJ databases">
        <authorList>
            <person name="Kallberg Y."/>
            <person name="Tangrot J."/>
            <person name="Rosling A."/>
        </authorList>
    </citation>
    <scope>NUCLEOTIDE SEQUENCE</scope>
    <source>
        <strain evidence="1">MA461A</strain>
    </source>
</reference>
<feature type="non-terminal residue" evidence="1">
    <location>
        <position position="189"/>
    </location>
</feature>
<keyword evidence="2" id="KW-1185">Reference proteome</keyword>
<comment type="caution">
    <text evidence="1">The sequence shown here is derived from an EMBL/GenBank/DDBJ whole genome shotgun (WGS) entry which is preliminary data.</text>
</comment>
<organism evidence="1 2">
    <name type="scientific">Racocetra persica</name>
    <dbReference type="NCBI Taxonomy" id="160502"/>
    <lineage>
        <taxon>Eukaryota</taxon>
        <taxon>Fungi</taxon>
        <taxon>Fungi incertae sedis</taxon>
        <taxon>Mucoromycota</taxon>
        <taxon>Glomeromycotina</taxon>
        <taxon>Glomeromycetes</taxon>
        <taxon>Diversisporales</taxon>
        <taxon>Gigasporaceae</taxon>
        <taxon>Racocetra</taxon>
    </lineage>
</organism>
<name>A0ACA9RXY1_9GLOM</name>
<protein>
    <submittedName>
        <fullName evidence="1">18447_t:CDS:1</fullName>
    </submittedName>
</protein>
<feature type="non-terminal residue" evidence="1">
    <location>
        <position position="1"/>
    </location>
</feature>
<evidence type="ECO:0000313" key="1">
    <source>
        <dbReference type="EMBL" id="CAG8813438.1"/>
    </source>
</evidence>
<sequence length="189" mass="21160">SLKSDTTSLKLSYINYTESTSGTTSPDSAPQVVNVQAYDDGAILVSVARQSDPQKQKSKIPIYNSLNCTSIFENVLRLRVIQSTGKIKEISSNMNIDPVNFCIFNDSYGTPVNPIKVYLLKKHFILVNYVKTDTGNYEEWGSVIDWSGNSISEIHYGPSYINSNGAWSPQSIIQLNVKKQGFFRFNTVR</sequence>
<accession>A0ACA9RXY1</accession>
<gene>
    <name evidence="1" type="ORF">RPERSI_LOCUS23767</name>
</gene>
<dbReference type="Proteomes" id="UP000789920">
    <property type="component" value="Unassembled WGS sequence"/>
</dbReference>
<dbReference type="EMBL" id="CAJVQC010074940">
    <property type="protein sequence ID" value="CAG8813438.1"/>
    <property type="molecule type" value="Genomic_DNA"/>
</dbReference>
<proteinExistence type="predicted"/>